<feature type="non-terminal residue" evidence="2">
    <location>
        <position position="1"/>
    </location>
</feature>
<feature type="compositionally biased region" description="Polar residues" evidence="1">
    <location>
        <begin position="45"/>
        <end position="58"/>
    </location>
</feature>
<organism evidence="2 3">
    <name type="scientific">Adineta steineri</name>
    <dbReference type="NCBI Taxonomy" id="433720"/>
    <lineage>
        <taxon>Eukaryota</taxon>
        <taxon>Metazoa</taxon>
        <taxon>Spiralia</taxon>
        <taxon>Gnathifera</taxon>
        <taxon>Rotifera</taxon>
        <taxon>Eurotatoria</taxon>
        <taxon>Bdelloidea</taxon>
        <taxon>Adinetida</taxon>
        <taxon>Adinetidae</taxon>
        <taxon>Adineta</taxon>
    </lineage>
</organism>
<feature type="non-terminal residue" evidence="2">
    <location>
        <position position="216"/>
    </location>
</feature>
<evidence type="ECO:0000313" key="2">
    <source>
        <dbReference type="EMBL" id="CAF1497613.1"/>
    </source>
</evidence>
<dbReference type="EMBL" id="CAJNOE010003018">
    <property type="protein sequence ID" value="CAF1497613.1"/>
    <property type="molecule type" value="Genomic_DNA"/>
</dbReference>
<protein>
    <submittedName>
        <fullName evidence="2">Uncharacterized protein</fullName>
    </submittedName>
</protein>
<reference evidence="2" key="1">
    <citation type="submission" date="2021-02" db="EMBL/GenBank/DDBJ databases">
        <authorList>
            <person name="Nowell W R."/>
        </authorList>
    </citation>
    <scope>NUCLEOTIDE SEQUENCE</scope>
</reference>
<sequence>PPQKIFHPSDETQITASPPKGIFHSSDETQTTASRSQEIFHPSDETQITASPPQGTSHPTDETRTTASPPQESFYASNETQTTVSPPQEIFYPSDERQTTPSPLQRISHPSDETPAISQPSNEQGVYRLHIASQPGAVIHTDPDFKMHAAIHSELMSLAEFILNELGVAYRPPRNELFSISAWGMEPYTGVILHCSETKARGVAAIFGLALRQEAI</sequence>
<gene>
    <name evidence="2" type="ORF">IZO911_LOCUS44842</name>
</gene>
<proteinExistence type="predicted"/>
<feature type="compositionally biased region" description="Polar residues" evidence="1">
    <location>
        <begin position="65"/>
        <end position="86"/>
    </location>
</feature>
<evidence type="ECO:0000256" key="1">
    <source>
        <dbReference type="SAM" id="MobiDB-lite"/>
    </source>
</evidence>
<comment type="caution">
    <text evidence="2">The sequence shown here is derived from an EMBL/GenBank/DDBJ whole genome shotgun (WGS) entry which is preliminary data.</text>
</comment>
<accession>A0A815T2S0</accession>
<evidence type="ECO:0000313" key="3">
    <source>
        <dbReference type="Proteomes" id="UP000663860"/>
    </source>
</evidence>
<feature type="region of interest" description="Disordered" evidence="1">
    <location>
        <begin position="1"/>
        <end position="122"/>
    </location>
</feature>
<name>A0A815T2S0_9BILA</name>
<dbReference type="AlphaFoldDB" id="A0A815T2S0"/>
<dbReference type="Proteomes" id="UP000663860">
    <property type="component" value="Unassembled WGS sequence"/>
</dbReference>
<feature type="compositionally biased region" description="Polar residues" evidence="1">
    <location>
        <begin position="28"/>
        <end position="37"/>
    </location>
</feature>